<proteinExistence type="predicted"/>
<comment type="caution">
    <text evidence="3">The sequence shown here is derived from an EMBL/GenBank/DDBJ whole genome shotgun (WGS) entry which is preliminary data.</text>
</comment>
<protein>
    <recommendedName>
        <fullName evidence="2">DUF7344 domain-containing protein</fullName>
    </recommendedName>
</protein>
<evidence type="ECO:0000313" key="3">
    <source>
        <dbReference type="EMBL" id="MFC6835996.1"/>
    </source>
</evidence>
<gene>
    <name evidence="3" type="ORF">ACFQHK_05685</name>
</gene>
<feature type="region of interest" description="Disordered" evidence="1">
    <location>
        <begin position="81"/>
        <end position="106"/>
    </location>
</feature>
<evidence type="ECO:0000256" key="1">
    <source>
        <dbReference type="SAM" id="MobiDB-lite"/>
    </source>
</evidence>
<name>A0ABD5UCS3_9EURY</name>
<feature type="domain" description="DUF7344" evidence="2">
    <location>
        <begin position="15"/>
        <end position="94"/>
    </location>
</feature>
<accession>A0ABD5UCS3</accession>
<dbReference type="AlphaFoldDB" id="A0ABD5UCS3"/>
<dbReference type="RefSeq" id="WP_304447690.1">
    <property type="nucleotide sequence ID" value="NZ_JARRAH010000001.1"/>
</dbReference>
<dbReference type="InterPro" id="IPR055768">
    <property type="entry name" value="DUF7344"/>
</dbReference>
<evidence type="ECO:0000313" key="4">
    <source>
        <dbReference type="Proteomes" id="UP001596406"/>
    </source>
</evidence>
<reference evidence="3 4" key="1">
    <citation type="journal article" date="2019" name="Int. J. Syst. Evol. Microbiol.">
        <title>The Global Catalogue of Microorganisms (GCM) 10K type strain sequencing project: providing services to taxonomists for standard genome sequencing and annotation.</title>
        <authorList>
            <consortium name="The Broad Institute Genomics Platform"/>
            <consortium name="The Broad Institute Genome Sequencing Center for Infectious Disease"/>
            <person name="Wu L."/>
            <person name="Ma J."/>
        </authorList>
    </citation>
    <scope>NUCLEOTIDE SEQUENCE [LARGE SCALE GENOMIC DNA]</scope>
    <source>
        <strain evidence="3 4">PSRA2</strain>
    </source>
</reference>
<organism evidence="3 4">
    <name type="scientific">Halomarina ordinaria</name>
    <dbReference type="NCBI Taxonomy" id="3033939"/>
    <lineage>
        <taxon>Archaea</taxon>
        <taxon>Methanobacteriati</taxon>
        <taxon>Methanobacteriota</taxon>
        <taxon>Stenosarchaea group</taxon>
        <taxon>Halobacteria</taxon>
        <taxon>Halobacteriales</taxon>
        <taxon>Natronomonadaceae</taxon>
        <taxon>Halomarina</taxon>
    </lineage>
</organism>
<keyword evidence="4" id="KW-1185">Reference proteome</keyword>
<dbReference type="EMBL" id="JBHSXM010000001">
    <property type="protein sequence ID" value="MFC6835996.1"/>
    <property type="molecule type" value="Genomic_DNA"/>
</dbReference>
<evidence type="ECO:0000259" key="2">
    <source>
        <dbReference type="Pfam" id="PF24035"/>
    </source>
</evidence>
<dbReference type="Pfam" id="PF24035">
    <property type="entry name" value="DUF7344"/>
    <property type="match status" value="1"/>
</dbReference>
<dbReference type="Proteomes" id="UP001596406">
    <property type="component" value="Unassembled WGS sequence"/>
</dbReference>
<sequence>MDRFQPEELSRDDAFEALASERRRAVVDLLLADPDEYTLDALVDELTDRDAVERADPPDADPRDHLQVVLMHRDLPRLDEDDVVDFDPDERTVEPGEHIDDLDALV</sequence>
<feature type="compositionally biased region" description="Basic and acidic residues" evidence="1">
    <location>
        <begin position="89"/>
        <end position="106"/>
    </location>
</feature>